<evidence type="ECO:0000256" key="1">
    <source>
        <dbReference type="SAM" id="Phobius"/>
    </source>
</evidence>
<dbReference type="EMBL" id="FAOZ01000001">
    <property type="protein sequence ID" value="CUU53783.1"/>
    <property type="molecule type" value="Genomic_DNA"/>
</dbReference>
<keyword evidence="3" id="KW-1185">Reference proteome</keyword>
<dbReference type="Proteomes" id="UP000198802">
    <property type="component" value="Unassembled WGS sequence"/>
</dbReference>
<name>A0A0S4QEB6_9ACTN</name>
<keyword evidence="1" id="KW-1133">Transmembrane helix</keyword>
<feature type="transmembrane region" description="Helical" evidence="1">
    <location>
        <begin position="84"/>
        <end position="104"/>
    </location>
</feature>
<feature type="transmembrane region" description="Helical" evidence="1">
    <location>
        <begin position="204"/>
        <end position="225"/>
    </location>
</feature>
<reference evidence="3" key="1">
    <citation type="submission" date="2015-11" db="EMBL/GenBank/DDBJ databases">
        <authorList>
            <person name="Varghese N."/>
        </authorList>
    </citation>
    <scope>NUCLEOTIDE SEQUENCE [LARGE SCALE GENOMIC DNA]</scope>
    <source>
        <strain evidence="3">DSM 45899</strain>
    </source>
</reference>
<organism evidence="2 3">
    <name type="scientific">Parafrankia irregularis</name>
    <dbReference type="NCBI Taxonomy" id="795642"/>
    <lineage>
        <taxon>Bacteria</taxon>
        <taxon>Bacillati</taxon>
        <taxon>Actinomycetota</taxon>
        <taxon>Actinomycetes</taxon>
        <taxon>Frankiales</taxon>
        <taxon>Frankiaceae</taxon>
        <taxon>Parafrankia</taxon>
    </lineage>
</organism>
<protein>
    <recommendedName>
        <fullName evidence="4">O-antigen polysaccharide polymerase Wzy</fullName>
    </recommendedName>
</protein>
<feature type="transmembrane region" description="Helical" evidence="1">
    <location>
        <begin position="479"/>
        <end position="498"/>
    </location>
</feature>
<proteinExistence type="predicted"/>
<evidence type="ECO:0000313" key="2">
    <source>
        <dbReference type="EMBL" id="CUU53783.1"/>
    </source>
</evidence>
<feature type="transmembrane region" description="Helical" evidence="1">
    <location>
        <begin position="281"/>
        <end position="300"/>
    </location>
</feature>
<feature type="transmembrane region" description="Helical" evidence="1">
    <location>
        <begin position="50"/>
        <end position="72"/>
    </location>
</feature>
<feature type="transmembrane region" description="Helical" evidence="1">
    <location>
        <begin position="124"/>
        <end position="147"/>
    </location>
</feature>
<dbReference type="AlphaFoldDB" id="A0A0S4QEB6"/>
<feature type="transmembrane region" description="Helical" evidence="1">
    <location>
        <begin position="17"/>
        <end position="38"/>
    </location>
</feature>
<sequence>MVTPVGTLPQGHRSSPVLAAIPVAWAPLAAASLVLWSVEGLWSLSENSMITLRSVALTLECISAIMLVGARCGRSGGLGQIRLGPWYLAWTGLVLGLLTTTWTAPQVGLVAQIDRASVLEALKVVSLAVAIWTAGYLLTLGRAATAVARKFGRLAAPGSHFRLRSPAVPWILASAATGARLLLLALGQYGYLGDVSTRVSASSAFAYPLSVAANLGVAALMIATVDLGRHGGARRRACVATLALIEIAFALISGMKGQFVITIASACVAYVAVRRRLPVRVLGSAALVFVFVVIPFNAAYRDLVRGHDSHLGTGAALSSAPDLLSSTVSDRGSGSAESNGTTKYLSGRLRGIDSIAIVVQRTPAIVPERDPRELVLAPILTVIPRALWPTKPIAVNGYTFNQDYYGADPSLYTAAAVSPIADLYRYGGLLVVAAGMFLLGGFCRIVDDVLHPFSDPRYVVIFVPIVLLFVTHERTYSDIIANFPLQFGVSLVVCRFAFRGVERVSNP</sequence>
<accession>A0A0S4QEB6</accession>
<feature type="transmembrane region" description="Helical" evidence="1">
    <location>
        <begin position="426"/>
        <end position="446"/>
    </location>
</feature>
<feature type="transmembrane region" description="Helical" evidence="1">
    <location>
        <begin position="237"/>
        <end position="253"/>
    </location>
</feature>
<evidence type="ECO:0000313" key="3">
    <source>
        <dbReference type="Proteomes" id="UP000198802"/>
    </source>
</evidence>
<feature type="transmembrane region" description="Helical" evidence="1">
    <location>
        <begin position="168"/>
        <end position="192"/>
    </location>
</feature>
<feature type="transmembrane region" description="Helical" evidence="1">
    <location>
        <begin position="458"/>
        <end position="473"/>
    </location>
</feature>
<evidence type="ECO:0008006" key="4">
    <source>
        <dbReference type="Google" id="ProtNLM"/>
    </source>
</evidence>
<keyword evidence="1" id="KW-0472">Membrane</keyword>
<gene>
    <name evidence="2" type="ORF">Ga0074812_101281</name>
</gene>
<keyword evidence="1" id="KW-0812">Transmembrane</keyword>